<feature type="transmembrane region" description="Helical" evidence="1">
    <location>
        <begin position="6"/>
        <end position="24"/>
    </location>
</feature>
<evidence type="ECO:0000313" key="3">
    <source>
        <dbReference type="Proteomes" id="UP000316882"/>
    </source>
</evidence>
<reference evidence="2 3" key="1">
    <citation type="submission" date="2019-06" db="EMBL/GenBank/DDBJ databases">
        <title>Whole genome shotgun sequence of Brevibacillus parabrevis NBRC 12334.</title>
        <authorList>
            <person name="Hosoyama A."/>
            <person name="Uohara A."/>
            <person name="Ohji S."/>
            <person name="Ichikawa N."/>
        </authorList>
    </citation>
    <scope>NUCLEOTIDE SEQUENCE [LARGE SCALE GENOMIC DNA]</scope>
    <source>
        <strain evidence="2 3">NBRC 12334</strain>
    </source>
</reference>
<keyword evidence="1" id="KW-0812">Transmembrane</keyword>
<keyword evidence="1" id="KW-1133">Transmembrane helix</keyword>
<organism evidence="2 3">
    <name type="scientific">Brevibacillus parabrevis</name>
    <dbReference type="NCBI Taxonomy" id="54914"/>
    <lineage>
        <taxon>Bacteria</taxon>
        <taxon>Bacillati</taxon>
        <taxon>Bacillota</taxon>
        <taxon>Bacilli</taxon>
        <taxon>Bacillales</taxon>
        <taxon>Paenibacillaceae</taxon>
        <taxon>Brevibacillus</taxon>
    </lineage>
</organism>
<gene>
    <name evidence="2" type="ORF">BPA01_33150</name>
</gene>
<keyword evidence="3" id="KW-1185">Reference proteome</keyword>
<protein>
    <submittedName>
        <fullName evidence="2">Membrane protein</fullName>
    </submittedName>
</protein>
<dbReference type="Pfam" id="PF04306">
    <property type="entry name" value="DUF456"/>
    <property type="match status" value="1"/>
</dbReference>
<evidence type="ECO:0000256" key="1">
    <source>
        <dbReference type="SAM" id="Phobius"/>
    </source>
</evidence>
<evidence type="ECO:0000313" key="2">
    <source>
        <dbReference type="EMBL" id="GEB33735.1"/>
    </source>
</evidence>
<dbReference type="PANTHER" id="PTHR39165">
    <property type="entry name" value="IG HYPOTHETICAL 17883"/>
    <property type="match status" value="1"/>
</dbReference>
<feature type="transmembrane region" description="Helical" evidence="1">
    <location>
        <begin position="55"/>
        <end position="77"/>
    </location>
</feature>
<feature type="transmembrane region" description="Helical" evidence="1">
    <location>
        <begin position="89"/>
        <end position="118"/>
    </location>
</feature>
<dbReference type="STRING" id="54914.AV540_00320"/>
<dbReference type="EMBL" id="BJMH01000016">
    <property type="protein sequence ID" value="GEB33735.1"/>
    <property type="molecule type" value="Genomic_DNA"/>
</dbReference>
<dbReference type="InterPro" id="IPR007403">
    <property type="entry name" value="DUF456"/>
</dbReference>
<dbReference type="AlphaFoldDB" id="A0A4Y3PLL6"/>
<dbReference type="Proteomes" id="UP000316882">
    <property type="component" value="Unassembled WGS sequence"/>
</dbReference>
<accession>A0A4Y3PLL6</accession>
<dbReference type="PANTHER" id="PTHR39165:SF1">
    <property type="entry name" value="DUF456 DOMAIN-CONTAINING PROTEIN"/>
    <property type="match status" value="1"/>
</dbReference>
<comment type="caution">
    <text evidence="2">The sequence shown here is derived from an EMBL/GenBank/DDBJ whole genome shotgun (WGS) entry which is preliminary data.</text>
</comment>
<keyword evidence="1" id="KW-0472">Membrane</keyword>
<sequence length="163" mass="18002">MQMDILLWIVVLVLFALSIAGIFLPVLPDTILLWAGFLLYHFFIADPGAGLPASFWWGMVVFSILLYGADLLTNMYFVKKYGGSKWSSVAAAAGIFLGIFVFPPFGMIVLPFVFVVLVELLVQNQPFERAVKAGFGSLIGFLGSAVVKVVLQVTMIIWFFLAR</sequence>
<name>A0A4Y3PLL6_BREPA</name>
<proteinExistence type="predicted"/>
<feature type="transmembrane region" description="Helical" evidence="1">
    <location>
        <begin position="138"/>
        <end position="161"/>
    </location>
</feature>